<gene>
    <name evidence="2" type="ORF">GGR21_001386</name>
</gene>
<dbReference type="AlphaFoldDB" id="A0A840CUR1"/>
<protein>
    <submittedName>
        <fullName evidence="2">Putative alpha-1,6-mannanase (GH76 family)</fullName>
    </submittedName>
</protein>
<dbReference type="SUPFAM" id="SSF48208">
    <property type="entry name" value="Six-hairpin glycosidases"/>
    <property type="match status" value="1"/>
</dbReference>
<reference evidence="2 3" key="1">
    <citation type="submission" date="2020-08" db="EMBL/GenBank/DDBJ databases">
        <title>Genomic Encyclopedia of Type Strains, Phase IV (KMG-IV): sequencing the most valuable type-strain genomes for metagenomic binning, comparative biology and taxonomic classification.</title>
        <authorList>
            <person name="Goeker M."/>
        </authorList>
    </citation>
    <scope>NUCLEOTIDE SEQUENCE [LARGE SCALE GENOMIC DNA]</scope>
    <source>
        <strain evidence="2 3">DSM 104969</strain>
    </source>
</reference>
<dbReference type="PROSITE" id="PS51257">
    <property type="entry name" value="PROKAR_LIPOPROTEIN"/>
    <property type="match status" value="1"/>
</dbReference>
<dbReference type="InterPro" id="IPR008928">
    <property type="entry name" value="6-hairpin_glycosidase_sf"/>
</dbReference>
<sequence>MKRFIPCFILVIFVFLSCNSSKTGKTVITYTNADATLAIDAFHETFFDKSKGIYAGKSDKRGVAAIWTQAIYWDMAVNAYKRTKSTKHKQMVDDIYAGNKSHYATFDWDNGKVWFIYDDIMWWIISLARGYEEFGNKEYLDYAESGFKRVWEGSPVVKDPGSYDPKNGGMFWRWIENDPSRRSANDGKMACINYPTVIAAMALYNATEKGDYLNKAKEIYKWSSANLFDQETGLVADSKHGNSTPHWKAQLYNQGTCIGAAMMLYKETGEQRYLDDAVLAADYVKNTMCTAEGMLPFKTGVEQGIYGAIFAQYIILLIEDGNKPEYADWMQANIDAAWSRRDVVRNITYKDVSVFCPTGAVEVYDASTCPALMQVIRPVR</sequence>
<evidence type="ECO:0000313" key="2">
    <source>
        <dbReference type="EMBL" id="MBB4035493.1"/>
    </source>
</evidence>
<dbReference type="PANTHER" id="PTHR47791">
    <property type="entry name" value="MEIOTICALLY UP-REGULATED GENE 191 PROTEIN"/>
    <property type="match status" value="1"/>
</dbReference>
<feature type="signal peptide" evidence="1">
    <location>
        <begin position="1"/>
        <end position="23"/>
    </location>
</feature>
<name>A0A840CUR1_9BACT</name>
<accession>A0A840CUR1</accession>
<feature type="chain" id="PRO_5033029177" evidence="1">
    <location>
        <begin position="24"/>
        <end position="380"/>
    </location>
</feature>
<organism evidence="2 3">
    <name type="scientific">Dysgonomonas hofstadii</name>
    <dbReference type="NCBI Taxonomy" id="637886"/>
    <lineage>
        <taxon>Bacteria</taxon>
        <taxon>Pseudomonadati</taxon>
        <taxon>Bacteroidota</taxon>
        <taxon>Bacteroidia</taxon>
        <taxon>Bacteroidales</taxon>
        <taxon>Dysgonomonadaceae</taxon>
        <taxon>Dysgonomonas</taxon>
    </lineage>
</organism>
<dbReference type="PANTHER" id="PTHR47791:SF3">
    <property type="entry name" value="MEIOTICALLY UP-REGULATED GENE 191 PROTEIN"/>
    <property type="match status" value="1"/>
</dbReference>
<dbReference type="InterPro" id="IPR053169">
    <property type="entry name" value="MUG_Protein"/>
</dbReference>
<keyword evidence="1" id="KW-0732">Signal</keyword>
<dbReference type="RefSeq" id="WP_183306430.1">
    <property type="nucleotide sequence ID" value="NZ_JACIEP010000004.1"/>
</dbReference>
<dbReference type="GO" id="GO:0005975">
    <property type="term" value="P:carbohydrate metabolic process"/>
    <property type="evidence" value="ECO:0007669"/>
    <property type="project" value="InterPro"/>
</dbReference>
<evidence type="ECO:0000256" key="1">
    <source>
        <dbReference type="SAM" id="SignalP"/>
    </source>
</evidence>
<comment type="caution">
    <text evidence="2">The sequence shown here is derived from an EMBL/GenBank/DDBJ whole genome shotgun (WGS) entry which is preliminary data.</text>
</comment>
<evidence type="ECO:0000313" key="3">
    <source>
        <dbReference type="Proteomes" id="UP000555103"/>
    </source>
</evidence>
<dbReference type="Pfam" id="PF03663">
    <property type="entry name" value="Glyco_hydro_76"/>
    <property type="match status" value="1"/>
</dbReference>
<proteinExistence type="predicted"/>
<dbReference type="Proteomes" id="UP000555103">
    <property type="component" value="Unassembled WGS sequence"/>
</dbReference>
<dbReference type="Gene3D" id="1.50.10.20">
    <property type="match status" value="1"/>
</dbReference>
<dbReference type="InterPro" id="IPR005198">
    <property type="entry name" value="Glyco_hydro_76"/>
</dbReference>
<keyword evidence="3" id="KW-1185">Reference proteome</keyword>
<dbReference type="EMBL" id="JACIEP010000004">
    <property type="protein sequence ID" value="MBB4035493.1"/>
    <property type="molecule type" value="Genomic_DNA"/>
</dbReference>